<evidence type="ECO:0000256" key="4">
    <source>
        <dbReference type="SAM" id="SignalP"/>
    </source>
</evidence>
<dbReference type="Gramene" id="TRITD1Av1G017590.1">
    <property type="protein sequence ID" value="TRITD1Av1G017590.1"/>
    <property type="gene ID" value="TRITD1Av1G017590"/>
</dbReference>
<dbReference type="AlphaFoldDB" id="A0A9R0Q0I4"/>
<evidence type="ECO:0000259" key="5">
    <source>
        <dbReference type="Pfam" id="PF13947"/>
    </source>
</evidence>
<feature type="chain" id="PRO_5040469892" description="Wall-associated receptor kinase galacturonan-binding domain-containing protein" evidence="4">
    <location>
        <begin position="18"/>
        <end position="356"/>
    </location>
</feature>
<evidence type="ECO:0000256" key="2">
    <source>
        <dbReference type="ARBA" id="ARBA00022729"/>
    </source>
</evidence>
<evidence type="ECO:0000313" key="7">
    <source>
        <dbReference type="Proteomes" id="UP000324705"/>
    </source>
</evidence>
<dbReference type="Proteomes" id="UP000324705">
    <property type="component" value="Chromosome 1A"/>
</dbReference>
<dbReference type="Gene3D" id="2.10.25.10">
    <property type="entry name" value="Laminin"/>
    <property type="match status" value="1"/>
</dbReference>
<sequence>MPTAFLLTALLLAAAAATNEATGSLVVTHGCATSCGGVDIPYPFGIGGGCFRKGFEIECINSSHAELAGTSIRVMRLSSDRAESLVMLPIGWMCFNASSPSEASDFSYAETEMNKDGVYRISNTHNMLVVLGCNTFAYTASGKTQGGTDAYTYYTGCMSFCNNSASAQDGLCAGVGCCRLDIPPGLTGNYFKFRAYNHSTMMDYSPCDYAFLVDRNNYTFRRSDLRMDTSRTSPVWLDWAIRGNGSVDITAVDVLSCTQAPKTGQYACVSAYSDCVDSTNGPGYNCKCSEGYEGNAYLTLTMLNIDECAHPAKYPCYGICKDTQGSYQCPVIQVMRAMTQELDPALQSSHLLHRFP</sequence>
<accession>A0A9R0Q0I4</accession>
<dbReference type="GO" id="GO:0030247">
    <property type="term" value="F:polysaccharide binding"/>
    <property type="evidence" value="ECO:0007669"/>
    <property type="project" value="InterPro"/>
</dbReference>
<dbReference type="EMBL" id="LT934111">
    <property type="protein sequence ID" value="VAH01395.1"/>
    <property type="molecule type" value="Genomic_DNA"/>
</dbReference>
<dbReference type="PANTHER" id="PTHR33491">
    <property type="entry name" value="OSJNBA0016N04.9 PROTEIN"/>
    <property type="match status" value="1"/>
</dbReference>
<dbReference type="Pfam" id="PF13947">
    <property type="entry name" value="GUB_WAK_bind"/>
    <property type="match status" value="1"/>
</dbReference>
<reference evidence="6 7" key="1">
    <citation type="submission" date="2017-09" db="EMBL/GenBank/DDBJ databases">
        <authorList>
            <consortium name="International Durum Wheat Genome Sequencing Consortium (IDWGSC)"/>
            <person name="Milanesi L."/>
        </authorList>
    </citation>
    <scope>NUCLEOTIDE SEQUENCE [LARGE SCALE GENOMIC DNA]</scope>
    <source>
        <strain evidence="7">cv. Svevo</strain>
    </source>
</reference>
<keyword evidence="7" id="KW-1185">Reference proteome</keyword>
<evidence type="ECO:0000256" key="1">
    <source>
        <dbReference type="ARBA" id="ARBA00004167"/>
    </source>
</evidence>
<dbReference type="GO" id="GO:0005509">
    <property type="term" value="F:calcium ion binding"/>
    <property type="evidence" value="ECO:0007669"/>
    <property type="project" value="InterPro"/>
</dbReference>
<keyword evidence="3" id="KW-1015">Disulfide bond</keyword>
<proteinExistence type="predicted"/>
<gene>
    <name evidence="6" type="ORF">TRITD_1Av1G017590</name>
</gene>
<evidence type="ECO:0000313" key="6">
    <source>
        <dbReference type="EMBL" id="VAH01395.1"/>
    </source>
</evidence>
<feature type="domain" description="Wall-associated receptor kinase galacturonan-binding" evidence="5">
    <location>
        <begin position="31"/>
        <end position="78"/>
    </location>
</feature>
<feature type="signal peptide" evidence="4">
    <location>
        <begin position="1"/>
        <end position="17"/>
    </location>
</feature>
<protein>
    <recommendedName>
        <fullName evidence="5">Wall-associated receptor kinase galacturonan-binding domain-containing protein</fullName>
    </recommendedName>
</protein>
<dbReference type="InterPro" id="IPR018097">
    <property type="entry name" value="EGF_Ca-bd_CS"/>
</dbReference>
<dbReference type="GO" id="GO:0016020">
    <property type="term" value="C:membrane"/>
    <property type="evidence" value="ECO:0007669"/>
    <property type="project" value="UniProtKB-SubCell"/>
</dbReference>
<evidence type="ECO:0000256" key="3">
    <source>
        <dbReference type="ARBA" id="ARBA00023157"/>
    </source>
</evidence>
<keyword evidence="2 4" id="KW-0732">Signal</keyword>
<name>A0A9R0Q0I4_TRITD</name>
<dbReference type="PROSITE" id="PS01187">
    <property type="entry name" value="EGF_CA"/>
    <property type="match status" value="1"/>
</dbReference>
<dbReference type="InterPro" id="IPR025287">
    <property type="entry name" value="WAK_GUB"/>
</dbReference>
<comment type="subcellular location">
    <subcellularLocation>
        <location evidence="1">Membrane</location>
        <topology evidence="1">Single-pass membrane protein</topology>
    </subcellularLocation>
</comment>
<organism evidence="6 7">
    <name type="scientific">Triticum turgidum subsp. durum</name>
    <name type="common">Durum wheat</name>
    <name type="synonym">Triticum durum</name>
    <dbReference type="NCBI Taxonomy" id="4567"/>
    <lineage>
        <taxon>Eukaryota</taxon>
        <taxon>Viridiplantae</taxon>
        <taxon>Streptophyta</taxon>
        <taxon>Embryophyta</taxon>
        <taxon>Tracheophyta</taxon>
        <taxon>Spermatophyta</taxon>
        <taxon>Magnoliopsida</taxon>
        <taxon>Liliopsida</taxon>
        <taxon>Poales</taxon>
        <taxon>Poaceae</taxon>
        <taxon>BOP clade</taxon>
        <taxon>Pooideae</taxon>
        <taxon>Triticodae</taxon>
        <taxon>Triticeae</taxon>
        <taxon>Triticinae</taxon>
        <taxon>Triticum</taxon>
    </lineage>
</organism>